<sequence>MNKMKQFKDFLVRLNILGNFFNSSIIKWMIISIISSFMLGIIEINIAILIQFFLASLGMIQLKEMFFGIKVENISTNIFLILLLSIGFIRFVFSVLNQHGANYVLEVSNLRFKSLSIMNLISFGKRNLASSSEIHFQISELAPKFSYFISCFMNFTSYSIQCLILLFFMFKLSFTCLFFSLIGMLMVGLIVIYINKKVKLVSKKIPSEMYKLNSGIERVSRNIFFINVMKKNKVEENELLNSAMNYSSLTIKSSFLNIFVTTLTSFLGIFLLIVIIYTATILFPIPGVVLLSFIYLFIRFVQNISSVLGALGQMNTYFEQFKLSLDFFDNINIKDFNKSKTEVNFFGFFKNQNNINLKSESSQLSLNKRNTDTQLSQSSMISPKIEIIDMHYFYSRDAKEIFSKFNLTVHSGKQCAIIGSSGSGKSTLLSLILGLYKPSIGKILLNGIEPKEFFENSQNRVGYVGSEPFLIKGSILDNLLYGVMVSATQEDIDNAIRLAKIDNFINDVGLNYFINEDHSGLSTGQKQRLCLARAILNKPCILILDEVSANLDLETELEISESLKSLNKYCTILLVSHREGIMRYADEIVKL</sequence>
<keyword evidence="5 7" id="KW-1133">Transmembrane helix</keyword>
<dbReference type="SMART" id="SM00382">
    <property type="entry name" value="AAA"/>
    <property type="match status" value="1"/>
</dbReference>
<proteinExistence type="predicted"/>
<evidence type="ECO:0000313" key="11">
    <source>
        <dbReference type="Proteomes" id="UP000437748"/>
    </source>
</evidence>
<evidence type="ECO:0000256" key="6">
    <source>
        <dbReference type="ARBA" id="ARBA00023136"/>
    </source>
</evidence>
<keyword evidence="6 7" id="KW-0472">Membrane</keyword>
<dbReference type="Pfam" id="PF00005">
    <property type="entry name" value="ABC_tran"/>
    <property type="match status" value="1"/>
</dbReference>
<dbReference type="InterPro" id="IPR039421">
    <property type="entry name" value="Type_1_exporter"/>
</dbReference>
<evidence type="ECO:0000256" key="3">
    <source>
        <dbReference type="ARBA" id="ARBA00022741"/>
    </source>
</evidence>
<dbReference type="InterPro" id="IPR036640">
    <property type="entry name" value="ABC1_TM_sf"/>
</dbReference>
<feature type="transmembrane region" description="Helical" evidence="7">
    <location>
        <begin position="281"/>
        <end position="298"/>
    </location>
</feature>
<comment type="subcellular location">
    <subcellularLocation>
        <location evidence="1">Cell membrane</location>
        <topology evidence="1">Multi-pass membrane protein</topology>
    </subcellularLocation>
</comment>
<organism evidence="10 11">
    <name type="scientific">Silvanigrella paludirubra</name>
    <dbReference type="NCBI Taxonomy" id="2499159"/>
    <lineage>
        <taxon>Bacteria</taxon>
        <taxon>Pseudomonadati</taxon>
        <taxon>Bdellovibrionota</taxon>
        <taxon>Oligoflexia</taxon>
        <taxon>Silvanigrellales</taxon>
        <taxon>Silvanigrellaceae</taxon>
        <taxon>Silvanigrella</taxon>
    </lineage>
</organism>
<feature type="domain" description="ABC transporter" evidence="8">
    <location>
        <begin position="385"/>
        <end position="591"/>
    </location>
</feature>
<dbReference type="PANTHER" id="PTHR24221">
    <property type="entry name" value="ATP-BINDING CASSETTE SUB-FAMILY B"/>
    <property type="match status" value="1"/>
</dbReference>
<evidence type="ECO:0000259" key="8">
    <source>
        <dbReference type="PROSITE" id="PS50893"/>
    </source>
</evidence>
<dbReference type="GO" id="GO:0034040">
    <property type="term" value="F:ATPase-coupled lipid transmembrane transporter activity"/>
    <property type="evidence" value="ECO:0007669"/>
    <property type="project" value="TreeGrafter"/>
</dbReference>
<keyword evidence="11" id="KW-1185">Reference proteome</keyword>
<evidence type="ECO:0000256" key="5">
    <source>
        <dbReference type="ARBA" id="ARBA00022989"/>
    </source>
</evidence>
<evidence type="ECO:0000256" key="7">
    <source>
        <dbReference type="SAM" id="Phobius"/>
    </source>
</evidence>
<dbReference type="CDD" id="cd03228">
    <property type="entry name" value="ABCC_MRP_Like"/>
    <property type="match status" value="1"/>
</dbReference>
<feature type="transmembrane region" description="Helical" evidence="7">
    <location>
        <begin position="12"/>
        <end position="31"/>
    </location>
</feature>
<evidence type="ECO:0000256" key="1">
    <source>
        <dbReference type="ARBA" id="ARBA00004651"/>
    </source>
</evidence>
<keyword evidence="2 7" id="KW-0812">Transmembrane</keyword>
<dbReference type="PANTHER" id="PTHR24221:SF654">
    <property type="entry name" value="ATP-BINDING CASSETTE SUB-FAMILY B MEMBER 6"/>
    <property type="match status" value="1"/>
</dbReference>
<dbReference type="Gene3D" id="3.40.50.300">
    <property type="entry name" value="P-loop containing nucleotide triphosphate hydrolases"/>
    <property type="match status" value="1"/>
</dbReference>
<evidence type="ECO:0000256" key="4">
    <source>
        <dbReference type="ARBA" id="ARBA00022840"/>
    </source>
</evidence>
<evidence type="ECO:0000259" key="9">
    <source>
        <dbReference type="PROSITE" id="PS50929"/>
    </source>
</evidence>
<dbReference type="PROSITE" id="PS50929">
    <property type="entry name" value="ABC_TM1F"/>
    <property type="match status" value="1"/>
</dbReference>
<dbReference type="EMBL" id="WFLM01000005">
    <property type="protein sequence ID" value="KAB8036824.1"/>
    <property type="molecule type" value="Genomic_DNA"/>
</dbReference>
<dbReference type="Gene3D" id="1.20.1560.10">
    <property type="entry name" value="ABC transporter type 1, transmembrane domain"/>
    <property type="match status" value="1"/>
</dbReference>
<feature type="transmembrane region" description="Helical" evidence="7">
    <location>
        <begin position="37"/>
        <end position="57"/>
    </location>
</feature>
<evidence type="ECO:0000313" key="10">
    <source>
        <dbReference type="EMBL" id="KAB8036824.1"/>
    </source>
</evidence>
<dbReference type="SUPFAM" id="SSF52540">
    <property type="entry name" value="P-loop containing nucleoside triphosphate hydrolases"/>
    <property type="match status" value="1"/>
</dbReference>
<accession>A0A6N6VP68</accession>
<evidence type="ECO:0000256" key="2">
    <source>
        <dbReference type="ARBA" id="ARBA00022692"/>
    </source>
</evidence>
<name>A0A6N6VP68_9BACT</name>
<dbReference type="AlphaFoldDB" id="A0A6N6VP68"/>
<gene>
    <name evidence="10" type="ORF">GCL60_13345</name>
</gene>
<dbReference type="GO" id="GO:0140359">
    <property type="term" value="F:ABC-type transporter activity"/>
    <property type="evidence" value="ECO:0007669"/>
    <property type="project" value="InterPro"/>
</dbReference>
<feature type="transmembrane region" description="Helical" evidence="7">
    <location>
        <begin position="254"/>
        <end position="275"/>
    </location>
</feature>
<comment type="caution">
    <text evidence="10">The sequence shown here is derived from an EMBL/GenBank/DDBJ whole genome shotgun (WGS) entry which is preliminary data.</text>
</comment>
<dbReference type="InterPro" id="IPR003439">
    <property type="entry name" value="ABC_transporter-like_ATP-bd"/>
</dbReference>
<feature type="transmembrane region" description="Helical" evidence="7">
    <location>
        <begin position="145"/>
        <end position="166"/>
    </location>
</feature>
<keyword evidence="3" id="KW-0547">Nucleotide-binding</keyword>
<dbReference type="InterPro" id="IPR027417">
    <property type="entry name" value="P-loop_NTPase"/>
</dbReference>
<dbReference type="GO" id="GO:0005524">
    <property type="term" value="F:ATP binding"/>
    <property type="evidence" value="ECO:0007669"/>
    <property type="project" value="UniProtKB-KW"/>
</dbReference>
<dbReference type="PROSITE" id="PS50893">
    <property type="entry name" value="ABC_TRANSPORTER_2"/>
    <property type="match status" value="1"/>
</dbReference>
<dbReference type="SUPFAM" id="SSF90123">
    <property type="entry name" value="ABC transporter transmembrane region"/>
    <property type="match status" value="1"/>
</dbReference>
<feature type="transmembrane region" description="Helical" evidence="7">
    <location>
        <begin position="172"/>
        <end position="194"/>
    </location>
</feature>
<dbReference type="InterPro" id="IPR011527">
    <property type="entry name" value="ABC1_TM_dom"/>
</dbReference>
<feature type="transmembrane region" description="Helical" evidence="7">
    <location>
        <begin position="78"/>
        <end position="96"/>
    </location>
</feature>
<feature type="domain" description="ABC transmembrane type-1" evidence="9">
    <location>
        <begin position="30"/>
        <end position="316"/>
    </location>
</feature>
<protein>
    <submittedName>
        <fullName evidence="10">ATP-binding cassette domain-containing protein</fullName>
    </submittedName>
</protein>
<dbReference type="GO" id="GO:0016887">
    <property type="term" value="F:ATP hydrolysis activity"/>
    <property type="evidence" value="ECO:0007669"/>
    <property type="project" value="InterPro"/>
</dbReference>
<reference evidence="10 11" key="1">
    <citation type="submission" date="2019-10" db="EMBL/GenBank/DDBJ databases">
        <title>New species of Slilvanegrellaceae.</title>
        <authorList>
            <person name="Pitt A."/>
            <person name="Hahn M.W."/>
        </authorList>
    </citation>
    <scope>NUCLEOTIDE SEQUENCE [LARGE SCALE GENOMIC DNA]</scope>
    <source>
        <strain evidence="10 11">SP-Ram-0.45-NSY-1</strain>
    </source>
</reference>
<dbReference type="InterPro" id="IPR003593">
    <property type="entry name" value="AAA+_ATPase"/>
</dbReference>
<dbReference type="GO" id="GO:0005886">
    <property type="term" value="C:plasma membrane"/>
    <property type="evidence" value="ECO:0007669"/>
    <property type="project" value="UniProtKB-SubCell"/>
</dbReference>
<keyword evidence="4 10" id="KW-0067">ATP-binding</keyword>
<dbReference type="Proteomes" id="UP000437748">
    <property type="component" value="Unassembled WGS sequence"/>
</dbReference>